<feature type="compositionally biased region" description="Basic residues" evidence="5">
    <location>
        <begin position="565"/>
        <end position="575"/>
    </location>
</feature>
<dbReference type="Pfam" id="PF26431">
    <property type="entry name" value="DUF8117"/>
    <property type="match status" value="1"/>
</dbReference>
<dbReference type="OrthoDB" id="432970at2759"/>
<keyword evidence="3" id="KW-0862">Zinc</keyword>
<proteinExistence type="predicted"/>
<evidence type="ECO:0000313" key="7">
    <source>
        <dbReference type="EMBL" id="GBM89748.1"/>
    </source>
</evidence>
<dbReference type="Pfam" id="PF01753">
    <property type="entry name" value="zf-MYND"/>
    <property type="match status" value="1"/>
</dbReference>
<dbReference type="Proteomes" id="UP000499080">
    <property type="component" value="Unassembled WGS sequence"/>
</dbReference>
<dbReference type="InterPro" id="IPR058430">
    <property type="entry name" value="DUF8117"/>
</dbReference>
<comment type="caution">
    <text evidence="7">The sequence shown here is derived from an EMBL/GenBank/DDBJ whole genome shotgun (WGS) entry which is preliminary data.</text>
</comment>
<evidence type="ECO:0000256" key="2">
    <source>
        <dbReference type="ARBA" id="ARBA00022771"/>
    </source>
</evidence>
<name>A0A4Y2JJV5_ARAVE</name>
<reference evidence="7 8" key="1">
    <citation type="journal article" date="2019" name="Sci. Rep.">
        <title>Orb-weaving spider Araneus ventricosus genome elucidates the spidroin gene catalogue.</title>
        <authorList>
            <person name="Kono N."/>
            <person name="Nakamura H."/>
            <person name="Ohtoshi R."/>
            <person name="Moran D.A.P."/>
            <person name="Shinohara A."/>
            <person name="Yoshida Y."/>
            <person name="Fujiwara M."/>
            <person name="Mori M."/>
            <person name="Tomita M."/>
            <person name="Arakawa K."/>
        </authorList>
    </citation>
    <scope>NUCLEOTIDE SEQUENCE [LARGE SCALE GENOMIC DNA]</scope>
</reference>
<keyword evidence="8" id="KW-1185">Reference proteome</keyword>
<evidence type="ECO:0000256" key="5">
    <source>
        <dbReference type="SAM" id="MobiDB-lite"/>
    </source>
</evidence>
<sequence length="961" mass="108490">MNEPIYKRVASSALSQHVGKPVTLLGEFDQLEPNGRMFTLKTSLNSTVTVQLQDPMRALKLHPDDCELFNHNLDGEKHAFFRNHLPAFKRMWNEEGRVYWLRFLITFKMHFESNLYHRTGGDRLMNFIFIYIHKQFVEGSYSTAKTFIENIFIAAKHFHNLPEQSFTKNPFYTKESREAFRALLGKPDLDDEIPVPVMGFVCSVYFEFTSAVCAVLKKWLQEPDLSEDTKQKVDYTLFYWRPCSEWEEQNFVVGCFEKYLANYWKEDLPKMLLTCDIHNIFNNHTTENCCAYENDMNVFDLLKDRPGPSSRFCMPHVKLLKPTVVSCGAHNNCRLKVLHDDKCLEPYLCEGISPCIVTCEVMSKRQNQLKEVNRKNPWKKLIVETFASKDANRRTVSTLAQSDCMKIETYLHEKEGEVKETIAETIADDFLCMHDAEFRNTYNQHKRKEQLKKRLRSKLNKKYYFDPKDYEDPEYCWALYEQAQQAWICDMCEGNFKEVVHAKSGDRGVDFRHSNSFACVRRALTSVAVGTEDIVIGRVVNPSGLATSSQTNVNLSQEKVDSKTKSKKSKKKKKGNANGSSTNKSQSDSASNNLQSAPGGTVSQKSDVKVENDGKSASLTSDPKCCDKLELNGSNSNSSENKTGVKSTTNELKSTTKITTSVQTENSDVVMKSVSSSLSDKVVNSEKNSVKSSSGSNNVSANERTEPMVTVNNAAVTNLQDTEITNVPFQCLNNVSGKVESSAKGTLNEAEPSSVTSVVQDFHNDTKQNDKIEASDSVPVAAASEIIKVMNNNDTSSKVNEKSTVEKFLESIGIADENSPQRIRKTDTLIKNEALQITDNGIPEIPENAESPAADTAVDEFLTLIGVLKKPVGKLAESDSNSQESIGVQAKEVESTEKKVKFKTCAFCGKKEVQAKSFKRCARCKIENFPQQRYYCSRSCQLEDWEESHRDEHSMKTEPLL</sequence>
<evidence type="ECO:0000256" key="1">
    <source>
        <dbReference type="ARBA" id="ARBA00022723"/>
    </source>
</evidence>
<feature type="domain" description="MYND-type" evidence="6">
    <location>
        <begin position="905"/>
        <end position="953"/>
    </location>
</feature>
<keyword evidence="2 4" id="KW-0863">Zinc-finger</keyword>
<gene>
    <name evidence="7" type="ORF">AVEN_212718_1</name>
</gene>
<evidence type="ECO:0000313" key="8">
    <source>
        <dbReference type="Proteomes" id="UP000499080"/>
    </source>
</evidence>
<protein>
    <recommendedName>
        <fullName evidence="6">MYND-type domain-containing protein</fullName>
    </recommendedName>
</protein>
<dbReference type="InterPro" id="IPR012340">
    <property type="entry name" value="NA-bd_OB-fold"/>
</dbReference>
<dbReference type="SUPFAM" id="SSF50249">
    <property type="entry name" value="Nucleic acid-binding proteins"/>
    <property type="match status" value="1"/>
</dbReference>
<dbReference type="GO" id="GO:0008270">
    <property type="term" value="F:zinc ion binding"/>
    <property type="evidence" value="ECO:0007669"/>
    <property type="project" value="UniProtKB-KW"/>
</dbReference>
<dbReference type="InterPro" id="IPR002893">
    <property type="entry name" value="Znf_MYND"/>
</dbReference>
<feature type="region of interest" description="Disordered" evidence="5">
    <location>
        <begin position="675"/>
        <end position="702"/>
    </location>
</feature>
<dbReference type="EMBL" id="BGPR01003569">
    <property type="protein sequence ID" value="GBM89748.1"/>
    <property type="molecule type" value="Genomic_DNA"/>
</dbReference>
<feature type="compositionally biased region" description="Low complexity" evidence="5">
    <location>
        <begin position="675"/>
        <end position="700"/>
    </location>
</feature>
<evidence type="ECO:0000256" key="3">
    <source>
        <dbReference type="ARBA" id="ARBA00022833"/>
    </source>
</evidence>
<dbReference type="PROSITE" id="PS50865">
    <property type="entry name" value="ZF_MYND_2"/>
    <property type="match status" value="1"/>
</dbReference>
<dbReference type="Gene3D" id="6.10.140.2220">
    <property type="match status" value="1"/>
</dbReference>
<accession>A0A4Y2JJV5</accession>
<dbReference type="AlphaFoldDB" id="A0A4Y2JJV5"/>
<feature type="compositionally biased region" description="Polar residues" evidence="5">
    <location>
        <begin position="586"/>
        <end position="605"/>
    </location>
</feature>
<feature type="compositionally biased region" description="Polar residues" evidence="5">
    <location>
        <begin position="545"/>
        <end position="557"/>
    </location>
</feature>
<dbReference type="SUPFAM" id="SSF144232">
    <property type="entry name" value="HIT/MYND zinc finger-like"/>
    <property type="match status" value="1"/>
</dbReference>
<dbReference type="Gene3D" id="2.40.50.140">
    <property type="entry name" value="Nucleic acid-binding proteins"/>
    <property type="match status" value="1"/>
</dbReference>
<feature type="compositionally biased region" description="Low complexity" evidence="5">
    <location>
        <begin position="631"/>
        <end position="641"/>
    </location>
</feature>
<evidence type="ECO:0000256" key="4">
    <source>
        <dbReference type="PROSITE-ProRule" id="PRU00134"/>
    </source>
</evidence>
<feature type="region of interest" description="Disordered" evidence="5">
    <location>
        <begin position="545"/>
        <end position="652"/>
    </location>
</feature>
<feature type="compositionally biased region" description="Low complexity" evidence="5">
    <location>
        <begin position="576"/>
        <end position="585"/>
    </location>
</feature>
<organism evidence="7 8">
    <name type="scientific">Araneus ventricosus</name>
    <name type="common">Orbweaver spider</name>
    <name type="synonym">Epeira ventricosa</name>
    <dbReference type="NCBI Taxonomy" id="182803"/>
    <lineage>
        <taxon>Eukaryota</taxon>
        <taxon>Metazoa</taxon>
        <taxon>Ecdysozoa</taxon>
        <taxon>Arthropoda</taxon>
        <taxon>Chelicerata</taxon>
        <taxon>Arachnida</taxon>
        <taxon>Araneae</taxon>
        <taxon>Araneomorphae</taxon>
        <taxon>Entelegynae</taxon>
        <taxon>Araneoidea</taxon>
        <taxon>Araneidae</taxon>
        <taxon>Araneus</taxon>
    </lineage>
</organism>
<keyword evidence="1" id="KW-0479">Metal-binding</keyword>
<feature type="compositionally biased region" description="Polar residues" evidence="5">
    <location>
        <begin position="642"/>
        <end position="652"/>
    </location>
</feature>
<evidence type="ECO:0000259" key="6">
    <source>
        <dbReference type="PROSITE" id="PS50865"/>
    </source>
</evidence>